<evidence type="ECO:0000313" key="3">
    <source>
        <dbReference type="Proteomes" id="UP001056500"/>
    </source>
</evidence>
<name>A0ABY4WFC7_9BACL</name>
<keyword evidence="1" id="KW-0472">Membrane</keyword>
<dbReference type="Proteomes" id="UP001056500">
    <property type="component" value="Chromosome"/>
</dbReference>
<sequence length="113" mass="12800">MNHPKKQTPRLITGGVVAVAAIVVIFSFVKVPFGPHGDTRIILEHTHLTYISPPCYEQAEKTNNLAETTWEKAQELSYTPESACTEQSLKPIEVPLSYWLMEKLGMAKSKWDW</sequence>
<dbReference type="RefSeq" id="WP_251872949.1">
    <property type="nucleotide sequence ID" value="NZ_CP098755.1"/>
</dbReference>
<gene>
    <name evidence="2" type="ORF">NDK47_00455</name>
</gene>
<organism evidence="2 3">
    <name type="scientific">Brevibacillus ruminantium</name>
    <dbReference type="NCBI Taxonomy" id="2950604"/>
    <lineage>
        <taxon>Bacteria</taxon>
        <taxon>Bacillati</taxon>
        <taxon>Bacillota</taxon>
        <taxon>Bacilli</taxon>
        <taxon>Bacillales</taxon>
        <taxon>Paenibacillaceae</taxon>
        <taxon>Brevibacillus</taxon>
    </lineage>
</organism>
<reference evidence="2" key="1">
    <citation type="submission" date="2022-06" db="EMBL/GenBank/DDBJ databases">
        <title>Genome sequencing of Brevibacillus sp. BB3-R1.</title>
        <authorList>
            <person name="Heo J."/>
            <person name="Lee D."/>
            <person name="Won M."/>
            <person name="Han B.-H."/>
            <person name="Hong S.-B."/>
            <person name="Kwon S.-W."/>
        </authorList>
    </citation>
    <scope>NUCLEOTIDE SEQUENCE</scope>
    <source>
        <strain evidence="2">BB3-R1</strain>
    </source>
</reference>
<keyword evidence="3" id="KW-1185">Reference proteome</keyword>
<keyword evidence="1" id="KW-0812">Transmembrane</keyword>
<dbReference type="EMBL" id="CP098755">
    <property type="protein sequence ID" value="USG65863.1"/>
    <property type="molecule type" value="Genomic_DNA"/>
</dbReference>
<evidence type="ECO:0000256" key="1">
    <source>
        <dbReference type="SAM" id="Phobius"/>
    </source>
</evidence>
<protein>
    <submittedName>
        <fullName evidence="2">Uncharacterized protein</fullName>
    </submittedName>
</protein>
<feature type="transmembrane region" description="Helical" evidence="1">
    <location>
        <begin position="12"/>
        <end position="33"/>
    </location>
</feature>
<accession>A0ABY4WFC7</accession>
<proteinExistence type="predicted"/>
<evidence type="ECO:0000313" key="2">
    <source>
        <dbReference type="EMBL" id="USG65863.1"/>
    </source>
</evidence>
<keyword evidence="1" id="KW-1133">Transmembrane helix</keyword>